<comment type="catalytic activity">
    <reaction evidence="7">
        <text>a peptidoglycan chain = a peptidoglycan chain with N-acetyl-1,6-anhydromuramyl-[peptide] at the reducing end + a peptidoglycan chain with N-acetylglucosamine at the non-reducing end.</text>
        <dbReference type="EC" id="4.2.2.29"/>
    </reaction>
</comment>
<dbReference type="GO" id="GO:0005886">
    <property type="term" value="C:plasma membrane"/>
    <property type="evidence" value="ECO:0007669"/>
    <property type="project" value="UniProtKB-SubCell"/>
</dbReference>
<evidence type="ECO:0000256" key="3">
    <source>
        <dbReference type="ARBA" id="ARBA00022989"/>
    </source>
</evidence>
<evidence type="ECO:0000256" key="6">
    <source>
        <dbReference type="ARBA" id="ARBA00023316"/>
    </source>
</evidence>
<proteinExistence type="inferred from homology"/>
<protein>
    <recommendedName>
        <fullName evidence="7">Endolytic murein transglycosylase</fullName>
        <ecNumber evidence="7">4.2.2.29</ecNumber>
    </recommendedName>
    <alternativeName>
        <fullName evidence="7">Peptidoglycan lytic transglycosylase</fullName>
    </alternativeName>
    <alternativeName>
        <fullName evidence="7">Peptidoglycan polymerization terminase</fullName>
    </alternativeName>
</protein>
<keyword evidence="5 7" id="KW-0456">Lyase</keyword>
<keyword evidence="6 7" id="KW-0961">Cell wall biogenesis/degradation</keyword>
<keyword evidence="2 7" id="KW-0812">Transmembrane</keyword>
<comment type="similarity">
    <text evidence="7">Belongs to the transglycosylase MltG family.</text>
</comment>
<name>A0A849A270_9ACTN</name>
<dbReference type="GO" id="GO:0008932">
    <property type="term" value="F:lytic endotransglycosylase activity"/>
    <property type="evidence" value="ECO:0007669"/>
    <property type="project" value="UniProtKB-UniRule"/>
</dbReference>
<dbReference type="PANTHER" id="PTHR30518:SF2">
    <property type="entry name" value="ENDOLYTIC MUREIN TRANSGLYCOSYLASE"/>
    <property type="match status" value="1"/>
</dbReference>
<gene>
    <name evidence="7 9" type="primary">mltG</name>
    <name evidence="9" type="ORF">HKD39_03020</name>
</gene>
<evidence type="ECO:0000256" key="7">
    <source>
        <dbReference type="HAMAP-Rule" id="MF_02065"/>
    </source>
</evidence>
<dbReference type="Pfam" id="PF02618">
    <property type="entry name" value="YceG"/>
    <property type="match status" value="1"/>
</dbReference>
<dbReference type="EMBL" id="JABEND010000001">
    <property type="protein sequence ID" value="NNG34709.1"/>
    <property type="molecule type" value="Genomic_DNA"/>
</dbReference>
<evidence type="ECO:0000313" key="10">
    <source>
        <dbReference type="Proteomes" id="UP000562984"/>
    </source>
</evidence>
<dbReference type="GO" id="GO:0071555">
    <property type="term" value="P:cell wall organization"/>
    <property type="evidence" value="ECO:0007669"/>
    <property type="project" value="UniProtKB-KW"/>
</dbReference>
<accession>A0A849A270</accession>
<dbReference type="AlphaFoldDB" id="A0A849A270"/>
<feature type="region of interest" description="Disordered" evidence="8">
    <location>
        <begin position="1"/>
        <end position="69"/>
    </location>
</feature>
<evidence type="ECO:0000256" key="8">
    <source>
        <dbReference type="SAM" id="MobiDB-lite"/>
    </source>
</evidence>
<dbReference type="RefSeq" id="WP_171198302.1">
    <property type="nucleotide sequence ID" value="NZ_JABEND010000001.1"/>
</dbReference>
<dbReference type="Gene3D" id="3.30.1490.480">
    <property type="entry name" value="Endolytic murein transglycosylase"/>
    <property type="match status" value="1"/>
</dbReference>
<feature type="compositionally biased region" description="Basic residues" evidence="8">
    <location>
        <begin position="21"/>
        <end position="31"/>
    </location>
</feature>
<sequence length="449" mass="46327">MTDQQDDHLGLFGIGADAAPHAKRPVRRRRGAAPPTPAGPAPDLDPGAVRSALASRAGGAPVTAPTPVVPAGRRRRRWSVLIALLVLALIAGGLAVGFTLWRRTPAAAIADFAGPGDSTVIIQIQSGDGVPVIAETLARAQVVASADAFASTAEDDADVMALPPGYYRVRQHASAAAAADELVNPANRVGQVRLNPGGRLADITAGSRTVPGYLSQIAAAACVPVDQRRRCVTAAELQQAASTTPAAQLGVVSWAVADVDGAPEKDKRLEGMIVPGDYNIPPNADAVTTLKAVISASAVEFNSGNIVAAAAAQRMTPYRALIVGSVVQQEVLTPDMPAAARVIYNRLSKPMPLQMDSTVNYAAGHAQIATAAAERSNPSPYNTYVHQGLPPTPISSPGPDAMDAALSPPPGPWLFFVKVDKAGASCFSTTIAQHQQCVEKARAAGVFDG</sequence>
<dbReference type="Proteomes" id="UP000562984">
    <property type="component" value="Unassembled WGS sequence"/>
</dbReference>
<evidence type="ECO:0000256" key="2">
    <source>
        <dbReference type="ARBA" id="ARBA00022692"/>
    </source>
</evidence>
<reference evidence="9 10" key="1">
    <citation type="submission" date="2020-05" db="EMBL/GenBank/DDBJ databases">
        <title>Nakamurella sp. DB0629 isolated from air conditioner.</title>
        <authorList>
            <person name="Kim D.H."/>
            <person name="Kim D.-U."/>
        </authorList>
    </citation>
    <scope>NUCLEOTIDE SEQUENCE [LARGE SCALE GENOMIC DNA]</scope>
    <source>
        <strain evidence="9 10">DB0629</strain>
    </source>
</reference>
<dbReference type="NCBIfam" id="TIGR00247">
    <property type="entry name" value="endolytic transglycosylase MltG"/>
    <property type="match status" value="1"/>
</dbReference>
<keyword evidence="10" id="KW-1185">Reference proteome</keyword>
<comment type="subcellular location">
    <subcellularLocation>
        <location evidence="7">Cell membrane</location>
        <topology evidence="7">Single-pass membrane protein</topology>
    </subcellularLocation>
</comment>
<evidence type="ECO:0000256" key="5">
    <source>
        <dbReference type="ARBA" id="ARBA00023239"/>
    </source>
</evidence>
<comment type="function">
    <text evidence="7">Functions as a peptidoglycan terminase that cleaves nascent peptidoglycan strands endolytically to terminate their elongation.</text>
</comment>
<dbReference type="GO" id="GO:0009252">
    <property type="term" value="P:peptidoglycan biosynthetic process"/>
    <property type="evidence" value="ECO:0007669"/>
    <property type="project" value="UniProtKB-UniRule"/>
</dbReference>
<organism evidence="9 10">
    <name type="scientific">Nakamurella aerolata</name>
    <dbReference type="NCBI Taxonomy" id="1656892"/>
    <lineage>
        <taxon>Bacteria</taxon>
        <taxon>Bacillati</taxon>
        <taxon>Actinomycetota</taxon>
        <taxon>Actinomycetes</taxon>
        <taxon>Nakamurellales</taxon>
        <taxon>Nakamurellaceae</taxon>
        <taxon>Nakamurella</taxon>
    </lineage>
</organism>
<dbReference type="PANTHER" id="PTHR30518">
    <property type="entry name" value="ENDOLYTIC MUREIN TRANSGLYCOSYLASE"/>
    <property type="match status" value="1"/>
</dbReference>
<keyword evidence="3 7" id="KW-1133">Transmembrane helix</keyword>
<evidence type="ECO:0000256" key="4">
    <source>
        <dbReference type="ARBA" id="ARBA00023136"/>
    </source>
</evidence>
<evidence type="ECO:0000313" key="9">
    <source>
        <dbReference type="EMBL" id="NNG34709.1"/>
    </source>
</evidence>
<dbReference type="HAMAP" id="MF_02065">
    <property type="entry name" value="MltG"/>
    <property type="match status" value="1"/>
</dbReference>
<feature type="transmembrane region" description="Helical" evidence="7">
    <location>
        <begin position="80"/>
        <end position="101"/>
    </location>
</feature>
<evidence type="ECO:0000256" key="1">
    <source>
        <dbReference type="ARBA" id="ARBA00022475"/>
    </source>
</evidence>
<dbReference type="EC" id="4.2.2.29" evidence="7"/>
<feature type="compositionally biased region" description="Low complexity" evidence="8">
    <location>
        <begin position="57"/>
        <end position="69"/>
    </location>
</feature>
<keyword evidence="4 7" id="KW-0472">Membrane</keyword>
<comment type="caution">
    <text evidence="9">The sequence shown here is derived from an EMBL/GenBank/DDBJ whole genome shotgun (WGS) entry which is preliminary data.</text>
</comment>
<keyword evidence="1 7" id="KW-1003">Cell membrane</keyword>
<feature type="site" description="Important for catalytic activity" evidence="7">
    <location>
        <position position="330"/>
    </location>
</feature>
<dbReference type="InterPro" id="IPR003770">
    <property type="entry name" value="MLTG-like"/>
</dbReference>